<gene>
    <name evidence="2" type="ORF">R3P38DRAFT_2818901</name>
</gene>
<name>A0AAW0EFD1_9AGAR</name>
<evidence type="ECO:0000256" key="1">
    <source>
        <dbReference type="SAM" id="Coils"/>
    </source>
</evidence>
<proteinExistence type="predicted"/>
<dbReference type="Proteomes" id="UP001362999">
    <property type="component" value="Unassembled WGS sequence"/>
</dbReference>
<evidence type="ECO:0000313" key="2">
    <source>
        <dbReference type="EMBL" id="KAK7063528.1"/>
    </source>
</evidence>
<feature type="coiled-coil region" evidence="1">
    <location>
        <begin position="16"/>
        <end position="43"/>
    </location>
</feature>
<comment type="caution">
    <text evidence="2">The sequence shown here is derived from an EMBL/GenBank/DDBJ whole genome shotgun (WGS) entry which is preliminary data.</text>
</comment>
<dbReference type="InterPro" id="IPR032675">
    <property type="entry name" value="LRR_dom_sf"/>
</dbReference>
<keyword evidence="1" id="KW-0175">Coiled coil</keyword>
<dbReference type="Gene3D" id="3.80.10.10">
    <property type="entry name" value="Ribonuclease Inhibitor"/>
    <property type="match status" value="1"/>
</dbReference>
<dbReference type="Gene3D" id="1.20.1280.50">
    <property type="match status" value="1"/>
</dbReference>
<evidence type="ECO:0000313" key="3">
    <source>
        <dbReference type="Proteomes" id="UP001362999"/>
    </source>
</evidence>
<reference evidence="2 3" key="1">
    <citation type="journal article" date="2024" name="J Genomics">
        <title>Draft genome sequencing and assembly of Favolaschia claudopus CIRM-BRFM 2984 isolated from oak limbs.</title>
        <authorList>
            <person name="Navarro D."/>
            <person name="Drula E."/>
            <person name="Chaduli D."/>
            <person name="Cazenave R."/>
            <person name="Ahrendt S."/>
            <person name="Wang J."/>
            <person name="Lipzen A."/>
            <person name="Daum C."/>
            <person name="Barry K."/>
            <person name="Grigoriev I.V."/>
            <person name="Favel A."/>
            <person name="Rosso M.N."/>
            <person name="Martin F."/>
        </authorList>
    </citation>
    <scope>NUCLEOTIDE SEQUENCE [LARGE SCALE GENOMIC DNA]</scope>
    <source>
        <strain evidence="2 3">CIRM-BRFM 2984</strain>
    </source>
</reference>
<accession>A0AAW0EFD1</accession>
<sequence length="495" mass="56173">MGEASGHSNTPLDFTNSQLRDRLAEIDFDIEELQAKIQRLQTARKPIVDALDAIVYPILTLPTEIISEIFKQHLNHIFDTQLEENQLPLVNLRHAKSAGPLFLSHVCRAWRCIAVNMPSLWCRVREDSFLADGKLLTCWLQRAGGQMLHLDLGPDPTQTTRLLPIVAPYSPRWRTFKCSLRHPISIPIDTVSGRILLLRDLDIRWDGPGSRDLEMTPITAFSDAPELRNVELHHFPPQRILLPWAQLTHLILHGQNFADGIEALRLTPNLEELCIDLHSPPDVAPKSVTLNHVQKLVLPDEYEWVADLLPYITLPRLDTLDITSKYAEDADAEPLITLLQRSHCALRSISLHSNYEFAISALDGTPGSLGTISIRPMHWTSRELAQFFTRLTSDSTFLPKLRCLEVLQCTMVIPYTELVEMLSFRRCDRGDNETRIESFRLERSAGVADKVPSAAVEDKLRSLMDDGLDIRIKRLEKSKGLPFNNNDDSEDSDEE</sequence>
<protein>
    <submittedName>
        <fullName evidence="2">F-box domain-containing protein</fullName>
    </submittedName>
</protein>
<dbReference type="AlphaFoldDB" id="A0AAW0EFD1"/>
<dbReference type="SUPFAM" id="SSF52047">
    <property type="entry name" value="RNI-like"/>
    <property type="match status" value="1"/>
</dbReference>
<organism evidence="2 3">
    <name type="scientific">Favolaschia claudopus</name>
    <dbReference type="NCBI Taxonomy" id="2862362"/>
    <lineage>
        <taxon>Eukaryota</taxon>
        <taxon>Fungi</taxon>
        <taxon>Dikarya</taxon>
        <taxon>Basidiomycota</taxon>
        <taxon>Agaricomycotina</taxon>
        <taxon>Agaricomycetes</taxon>
        <taxon>Agaricomycetidae</taxon>
        <taxon>Agaricales</taxon>
        <taxon>Marasmiineae</taxon>
        <taxon>Mycenaceae</taxon>
        <taxon>Favolaschia</taxon>
    </lineage>
</organism>
<keyword evidence="3" id="KW-1185">Reference proteome</keyword>
<dbReference type="EMBL" id="JAWWNJ010000001">
    <property type="protein sequence ID" value="KAK7063528.1"/>
    <property type="molecule type" value="Genomic_DNA"/>
</dbReference>